<dbReference type="CDD" id="cd06445">
    <property type="entry name" value="ATase"/>
    <property type="match status" value="1"/>
</dbReference>
<evidence type="ECO:0000256" key="5">
    <source>
        <dbReference type="ARBA" id="ARBA00022679"/>
    </source>
</evidence>
<dbReference type="InterPro" id="IPR036631">
    <property type="entry name" value="MGMT_N_sf"/>
</dbReference>
<dbReference type="Gene3D" id="1.10.10.10">
    <property type="entry name" value="Winged helix-like DNA-binding domain superfamily/Winged helix DNA-binding domain"/>
    <property type="match status" value="1"/>
</dbReference>
<evidence type="ECO:0000259" key="10">
    <source>
        <dbReference type="Pfam" id="PF02870"/>
    </source>
</evidence>
<dbReference type="InterPro" id="IPR036217">
    <property type="entry name" value="MethylDNA_cys_MeTrfase_DNAb"/>
</dbReference>
<comment type="catalytic activity">
    <reaction evidence="8">
        <text>a 6-O-methyl-2'-deoxyguanosine in DNA + L-cysteinyl-[protein] = S-methyl-L-cysteinyl-[protein] + a 2'-deoxyguanosine in DNA</text>
        <dbReference type="Rhea" id="RHEA:24000"/>
        <dbReference type="Rhea" id="RHEA-COMP:10131"/>
        <dbReference type="Rhea" id="RHEA-COMP:10132"/>
        <dbReference type="Rhea" id="RHEA-COMP:11367"/>
        <dbReference type="Rhea" id="RHEA-COMP:11368"/>
        <dbReference type="ChEBI" id="CHEBI:29950"/>
        <dbReference type="ChEBI" id="CHEBI:82612"/>
        <dbReference type="ChEBI" id="CHEBI:85445"/>
        <dbReference type="ChEBI" id="CHEBI:85448"/>
        <dbReference type="EC" id="2.1.1.63"/>
    </reaction>
</comment>
<dbReference type="Pfam" id="PF02870">
    <property type="entry name" value="Methyltransf_1N"/>
    <property type="match status" value="1"/>
</dbReference>
<dbReference type="FunFam" id="1.10.10.10:FF:000214">
    <property type="entry name" value="Methylated-DNA--protein-cysteine methyltransferase"/>
    <property type="match status" value="1"/>
</dbReference>
<evidence type="ECO:0000256" key="6">
    <source>
        <dbReference type="ARBA" id="ARBA00022763"/>
    </source>
</evidence>
<gene>
    <name evidence="11" type="ORF">CRV04_05895</name>
</gene>
<proteinExistence type="inferred from homology"/>
<sequence length="175" mass="19980">MRAHKGIQQNIVHTTTIHTPLGEMFAASTQKGLCMLCFLDKYHIDAKLEHIKQMFNATVIPSNNALFERLQKELNEYFEHKRECFDIPLQLVGTSFQVRAWRALLEIPYGSTISYKQQAQKMQHPTAHRAVANANAQNMIAIIVPCHRVIRENSEMGGYASGVEKKAFLLNLEKK</sequence>
<dbReference type="EC" id="2.1.1.63" evidence="3"/>
<dbReference type="PANTHER" id="PTHR10815:SF5">
    <property type="entry name" value="METHYLATED-DNA--PROTEIN-CYSTEINE METHYLTRANSFERASE"/>
    <property type="match status" value="1"/>
</dbReference>
<dbReference type="EMBL" id="PDKN01000003">
    <property type="protein sequence ID" value="RXJ58037.1"/>
    <property type="molecule type" value="Genomic_DNA"/>
</dbReference>
<organism evidence="11 12">
    <name type="scientific">Candidatus Marinarcus aquaticus</name>
    <dbReference type="NCBI Taxonomy" id="2044504"/>
    <lineage>
        <taxon>Bacteria</taxon>
        <taxon>Pseudomonadati</taxon>
        <taxon>Campylobacterota</taxon>
        <taxon>Epsilonproteobacteria</taxon>
        <taxon>Campylobacterales</taxon>
        <taxon>Arcobacteraceae</taxon>
        <taxon>Candidatus Marinarcus</taxon>
    </lineage>
</organism>
<evidence type="ECO:0000256" key="1">
    <source>
        <dbReference type="ARBA" id="ARBA00001286"/>
    </source>
</evidence>
<dbReference type="AlphaFoldDB" id="A0A4Q0XSF9"/>
<dbReference type="SUPFAM" id="SSF53155">
    <property type="entry name" value="Methylated DNA-protein cysteine methyltransferase domain"/>
    <property type="match status" value="1"/>
</dbReference>
<keyword evidence="7" id="KW-0234">DNA repair</keyword>
<dbReference type="InterPro" id="IPR001497">
    <property type="entry name" value="MethylDNA_cys_MeTrfase_AS"/>
</dbReference>
<dbReference type="InterPro" id="IPR014048">
    <property type="entry name" value="MethylDNA_cys_MeTrfase_DNA-bd"/>
</dbReference>
<evidence type="ECO:0000256" key="7">
    <source>
        <dbReference type="ARBA" id="ARBA00023204"/>
    </source>
</evidence>
<dbReference type="PANTHER" id="PTHR10815">
    <property type="entry name" value="METHYLATED-DNA--PROTEIN-CYSTEINE METHYLTRANSFERASE"/>
    <property type="match status" value="1"/>
</dbReference>
<comment type="similarity">
    <text evidence="2">Belongs to the MGMT family.</text>
</comment>
<dbReference type="SUPFAM" id="SSF46767">
    <property type="entry name" value="Methylated DNA-protein cysteine methyltransferase, C-terminal domain"/>
    <property type="match status" value="1"/>
</dbReference>
<dbReference type="GO" id="GO:0006281">
    <property type="term" value="P:DNA repair"/>
    <property type="evidence" value="ECO:0007669"/>
    <property type="project" value="UniProtKB-KW"/>
</dbReference>
<dbReference type="NCBIfam" id="TIGR00589">
    <property type="entry name" value="ogt"/>
    <property type="match status" value="1"/>
</dbReference>
<dbReference type="Proteomes" id="UP000290657">
    <property type="component" value="Unassembled WGS sequence"/>
</dbReference>
<keyword evidence="5 11" id="KW-0808">Transferase</keyword>
<dbReference type="GO" id="GO:0003908">
    <property type="term" value="F:methylated-DNA-[protein]-cysteine S-methyltransferase activity"/>
    <property type="evidence" value="ECO:0007669"/>
    <property type="project" value="UniProtKB-EC"/>
</dbReference>
<comment type="catalytic activity">
    <reaction evidence="1">
        <text>a 4-O-methyl-thymidine in DNA + L-cysteinyl-[protein] = a thymidine in DNA + S-methyl-L-cysteinyl-[protein]</text>
        <dbReference type="Rhea" id="RHEA:53428"/>
        <dbReference type="Rhea" id="RHEA-COMP:10131"/>
        <dbReference type="Rhea" id="RHEA-COMP:10132"/>
        <dbReference type="Rhea" id="RHEA-COMP:13555"/>
        <dbReference type="Rhea" id="RHEA-COMP:13556"/>
        <dbReference type="ChEBI" id="CHEBI:29950"/>
        <dbReference type="ChEBI" id="CHEBI:82612"/>
        <dbReference type="ChEBI" id="CHEBI:137386"/>
        <dbReference type="ChEBI" id="CHEBI:137387"/>
        <dbReference type="EC" id="2.1.1.63"/>
    </reaction>
</comment>
<dbReference type="Gene3D" id="3.30.160.70">
    <property type="entry name" value="Methylated DNA-protein cysteine methyltransferase domain"/>
    <property type="match status" value="1"/>
</dbReference>
<feature type="domain" description="Methylated-DNA-[protein]-cysteine S-methyltransferase DNA binding" evidence="9">
    <location>
        <begin position="96"/>
        <end position="174"/>
    </location>
</feature>
<dbReference type="GO" id="GO:0032259">
    <property type="term" value="P:methylation"/>
    <property type="evidence" value="ECO:0007669"/>
    <property type="project" value="UniProtKB-KW"/>
</dbReference>
<dbReference type="RefSeq" id="WP_128995900.1">
    <property type="nucleotide sequence ID" value="NZ_PDKN01000003.1"/>
</dbReference>
<evidence type="ECO:0000256" key="4">
    <source>
        <dbReference type="ARBA" id="ARBA00022603"/>
    </source>
</evidence>
<evidence type="ECO:0000256" key="3">
    <source>
        <dbReference type="ARBA" id="ARBA00011918"/>
    </source>
</evidence>
<evidence type="ECO:0000256" key="8">
    <source>
        <dbReference type="ARBA" id="ARBA00049348"/>
    </source>
</evidence>
<name>A0A4Q0XSF9_9BACT</name>
<accession>A0A4Q0XSF9</accession>
<evidence type="ECO:0000313" key="11">
    <source>
        <dbReference type="EMBL" id="RXJ58037.1"/>
    </source>
</evidence>
<keyword evidence="4 11" id="KW-0489">Methyltransferase</keyword>
<protein>
    <recommendedName>
        <fullName evidence="3">methylated-DNA--[protein]-cysteine S-methyltransferase</fullName>
        <ecNumber evidence="3">2.1.1.63</ecNumber>
    </recommendedName>
</protein>
<keyword evidence="6" id="KW-0227">DNA damage</keyword>
<evidence type="ECO:0000259" key="9">
    <source>
        <dbReference type="Pfam" id="PF01035"/>
    </source>
</evidence>
<dbReference type="OrthoDB" id="9802228at2"/>
<dbReference type="InterPro" id="IPR036388">
    <property type="entry name" value="WH-like_DNA-bd_sf"/>
</dbReference>
<dbReference type="PROSITE" id="PS00374">
    <property type="entry name" value="MGMT"/>
    <property type="match status" value="1"/>
</dbReference>
<dbReference type="InterPro" id="IPR008332">
    <property type="entry name" value="MethylG_MeTrfase_N"/>
</dbReference>
<evidence type="ECO:0000256" key="2">
    <source>
        <dbReference type="ARBA" id="ARBA00008711"/>
    </source>
</evidence>
<evidence type="ECO:0000313" key="12">
    <source>
        <dbReference type="Proteomes" id="UP000290657"/>
    </source>
</evidence>
<comment type="caution">
    <text evidence="11">The sequence shown here is derived from an EMBL/GenBank/DDBJ whole genome shotgun (WGS) entry which is preliminary data.</text>
</comment>
<dbReference type="Pfam" id="PF01035">
    <property type="entry name" value="DNA_binding_1"/>
    <property type="match status" value="1"/>
</dbReference>
<keyword evidence="12" id="KW-1185">Reference proteome</keyword>
<reference evidence="11 12" key="1">
    <citation type="submission" date="2017-10" db="EMBL/GenBank/DDBJ databases">
        <title>Genomics of the genus Arcobacter.</title>
        <authorList>
            <person name="Perez-Cataluna A."/>
            <person name="Figueras M.J."/>
        </authorList>
    </citation>
    <scope>NUCLEOTIDE SEQUENCE [LARGE SCALE GENOMIC DNA]</scope>
    <source>
        <strain evidence="11 12">CECT 8987</strain>
    </source>
</reference>
<feature type="domain" description="Methylguanine DNA methyltransferase ribonuclease-like" evidence="10">
    <location>
        <begin position="13"/>
        <end position="91"/>
    </location>
</feature>